<dbReference type="InterPro" id="IPR011032">
    <property type="entry name" value="GroES-like_sf"/>
</dbReference>
<gene>
    <name evidence="4" type="ORF">EV644_10620</name>
</gene>
<dbReference type="CDD" id="cd05286">
    <property type="entry name" value="QOR2"/>
    <property type="match status" value="1"/>
</dbReference>
<dbReference type="InterPro" id="IPR020843">
    <property type="entry name" value="ER"/>
</dbReference>
<dbReference type="InterPro" id="IPR013149">
    <property type="entry name" value="ADH-like_C"/>
</dbReference>
<dbReference type="Gene3D" id="3.90.180.10">
    <property type="entry name" value="Medium-chain alcohol dehydrogenases, catalytic domain"/>
    <property type="match status" value="1"/>
</dbReference>
<dbReference type="SUPFAM" id="SSF51735">
    <property type="entry name" value="NAD(P)-binding Rossmann-fold domains"/>
    <property type="match status" value="1"/>
</dbReference>
<dbReference type="EMBL" id="SLWM01000006">
    <property type="protein sequence ID" value="TCO22713.1"/>
    <property type="molecule type" value="Genomic_DNA"/>
</dbReference>
<dbReference type="InterPro" id="IPR047618">
    <property type="entry name" value="QOR-like"/>
</dbReference>
<dbReference type="Gene3D" id="3.40.50.720">
    <property type="entry name" value="NAD(P)-binding Rossmann-like Domain"/>
    <property type="match status" value="1"/>
</dbReference>
<dbReference type="InterPro" id="IPR036291">
    <property type="entry name" value="NAD(P)-bd_dom_sf"/>
</dbReference>
<sequence length="329" mass="34361">MKVIEAVDRDTLRLVERASIPLQAGEVRIAVVAAGVNYLDIQERTGAYPREFPYVPGGEGSGVVTEVAPDVSTPMVGQRVCWQGVQASYADEAVAPAWKVIPLPAEVSHQQAAAILLQGLTAQYLTTDSYAVQPGDLIVVHAGAGGVGLLLTQLAKSLGAKVITTVSTQQKAALSQAAGADQAVAYEDLRSTVAGRAAAVYDSVGRTTFEDSLHALAPRGTLILYGQSSGPVPPFDLSRLGPIGSLTITRPTLRHFVSTPASLHSQAALLFDHLKTGTLTPPITTTYPLADAAEAHEALQSRSTTGKLLLLPAPTTLAAPDRAPRPAPE</sequence>
<dbReference type="RefSeq" id="WP_132189443.1">
    <property type="nucleotide sequence ID" value="NZ_SLWM01000006.1"/>
</dbReference>
<evidence type="ECO:0000259" key="3">
    <source>
        <dbReference type="SMART" id="SM00829"/>
    </source>
</evidence>
<keyword evidence="5" id="KW-1185">Reference proteome</keyword>
<keyword evidence="2" id="KW-0560">Oxidoreductase</keyword>
<dbReference type="InterPro" id="IPR013154">
    <property type="entry name" value="ADH-like_N"/>
</dbReference>
<evidence type="ECO:0000313" key="4">
    <source>
        <dbReference type="EMBL" id="TCO22713.1"/>
    </source>
</evidence>
<dbReference type="Pfam" id="PF08240">
    <property type="entry name" value="ADH_N"/>
    <property type="match status" value="1"/>
</dbReference>
<comment type="caution">
    <text evidence="4">The sequence shown here is derived from an EMBL/GenBank/DDBJ whole genome shotgun (WGS) entry which is preliminary data.</text>
</comment>
<dbReference type="Proteomes" id="UP000295818">
    <property type="component" value="Unassembled WGS sequence"/>
</dbReference>
<organism evidence="4 5">
    <name type="scientific">Kribbella orskensis</name>
    <dbReference type="NCBI Taxonomy" id="2512216"/>
    <lineage>
        <taxon>Bacteria</taxon>
        <taxon>Bacillati</taxon>
        <taxon>Actinomycetota</taxon>
        <taxon>Actinomycetes</taxon>
        <taxon>Propionibacteriales</taxon>
        <taxon>Kribbellaceae</taxon>
        <taxon>Kribbella</taxon>
    </lineage>
</organism>
<evidence type="ECO:0000256" key="1">
    <source>
        <dbReference type="ARBA" id="ARBA00022857"/>
    </source>
</evidence>
<dbReference type="PANTHER" id="PTHR48106:SF13">
    <property type="entry name" value="QUINONE OXIDOREDUCTASE-RELATED"/>
    <property type="match status" value="1"/>
</dbReference>
<evidence type="ECO:0000256" key="2">
    <source>
        <dbReference type="ARBA" id="ARBA00023002"/>
    </source>
</evidence>
<accession>A0ABY2BJR5</accession>
<name>A0ABY2BJR5_9ACTN</name>
<protein>
    <submittedName>
        <fullName evidence="4">NADPH2:quinone reductase</fullName>
    </submittedName>
</protein>
<keyword evidence="1" id="KW-0521">NADP</keyword>
<evidence type="ECO:0000313" key="5">
    <source>
        <dbReference type="Proteomes" id="UP000295818"/>
    </source>
</evidence>
<dbReference type="SUPFAM" id="SSF50129">
    <property type="entry name" value="GroES-like"/>
    <property type="match status" value="1"/>
</dbReference>
<dbReference type="SMART" id="SM00829">
    <property type="entry name" value="PKS_ER"/>
    <property type="match status" value="1"/>
</dbReference>
<reference evidence="4 5" key="1">
    <citation type="journal article" date="2015" name="Stand. Genomic Sci.">
        <title>Genomic Encyclopedia of Bacterial and Archaeal Type Strains, Phase III: the genomes of soil and plant-associated and newly described type strains.</title>
        <authorList>
            <person name="Whitman W.B."/>
            <person name="Woyke T."/>
            <person name="Klenk H.P."/>
            <person name="Zhou Y."/>
            <person name="Lilburn T.G."/>
            <person name="Beck B.J."/>
            <person name="De Vos P."/>
            <person name="Vandamme P."/>
            <person name="Eisen J.A."/>
            <person name="Garrity G."/>
            <person name="Hugenholtz P."/>
            <person name="Kyrpides N.C."/>
        </authorList>
    </citation>
    <scope>NUCLEOTIDE SEQUENCE [LARGE SCALE GENOMIC DNA]</scope>
    <source>
        <strain evidence="4 5">VKM Ac-2538</strain>
    </source>
</reference>
<dbReference type="Pfam" id="PF00107">
    <property type="entry name" value="ADH_zinc_N"/>
    <property type="match status" value="1"/>
</dbReference>
<feature type="domain" description="Enoyl reductase (ER)" evidence="3">
    <location>
        <begin position="8"/>
        <end position="310"/>
    </location>
</feature>
<proteinExistence type="predicted"/>
<dbReference type="PANTHER" id="PTHR48106">
    <property type="entry name" value="QUINONE OXIDOREDUCTASE PIG3-RELATED"/>
    <property type="match status" value="1"/>
</dbReference>